<evidence type="ECO:0000256" key="3">
    <source>
        <dbReference type="ARBA" id="ARBA00043265"/>
    </source>
</evidence>
<organism evidence="6 7">
    <name type="scientific">Gopherus agassizii</name>
    <name type="common">Agassiz's desert tortoise</name>
    <dbReference type="NCBI Taxonomy" id="38772"/>
    <lineage>
        <taxon>Eukaryota</taxon>
        <taxon>Metazoa</taxon>
        <taxon>Chordata</taxon>
        <taxon>Craniata</taxon>
        <taxon>Vertebrata</taxon>
        <taxon>Euteleostomi</taxon>
        <taxon>Archelosauria</taxon>
        <taxon>Testudinata</taxon>
        <taxon>Testudines</taxon>
        <taxon>Cryptodira</taxon>
        <taxon>Durocryptodira</taxon>
        <taxon>Testudinoidea</taxon>
        <taxon>Testudinidae</taxon>
        <taxon>Gopherus</taxon>
    </lineage>
</organism>
<evidence type="ECO:0000256" key="1">
    <source>
        <dbReference type="ARBA" id="ARBA00022859"/>
    </source>
</evidence>
<sequence length="132" mass="14473">MRMKPLWLSLSLFSIVSLVQSGPETVKPGETLTLTCAVSGVSITTSSYSWHWIRQPPGKGREWMGYVYPYSSGSTGYTPSLQDRITISGDTAKNQVSLQLCSLTAADTGTYYCTRHSDSEQSGTGTKRRSCF</sequence>
<evidence type="ECO:0000256" key="4">
    <source>
        <dbReference type="SAM" id="SignalP"/>
    </source>
</evidence>
<reference evidence="7" key="1">
    <citation type="journal article" date="2017" name="PLoS ONE">
        <title>The Agassiz's desert tortoise genome provides a resource for the conservation of a threatened species.</title>
        <authorList>
            <person name="Tollis M."/>
            <person name="DeNardo D.F."/>
            <person name="Cornelius J.A."/>
            <person name="Dolby G.A."/>
            <person name="Edwards T."/>
            <person name="Henen B.T."/>
            <person name="Karl A.E."/>
            <person name="Murphy R.W."/>
            <person name="Kusumi K."/>
        </authorList>
    </citation>
    <scope>NUCLEOTIDE SEQUENCE [LARGE SCALE GENOMIC DNA]</scope>
</reference>
<feature type="signal peptide" evidence="4">
    <location>
        <begin position="1"/>
        <end position="21"/>
    </location>
</feature>
<dbReference type="FunFam" id="2.60.40.10:FF:002426">
    <property type="entry name" value="Immunoglobulin heavy variable V15-2"/>
    <property type="match status" value="1"/>
</dbReference>
<dbReference type="STRING" id="38772.ENSGAGP00000003257"/>
<keyword evidence="4" id="KW-0732">Signal</keyword>
<dbReference type="GO" id="GO:0005576">
    <property type="term" value="C:extracellular region"/>
    <property type="evidence" value="ECO:0007669"/>
    <property type="project" value="UniProtKB-ARBA"/>
</dbReference>
<dbReference type="AlphaFoldDB" id="A0A452GN15"/>
<dbReference type="Gene3D" id="2.60.40.10">
    <property type="entry name" value="Immunoglobulins"/>
    <property type="match status" value="1"/>
</dbReference>
<evidence type="ECO:0000313" key="6">
    <source>
        <dbReference type="Ensembl" id="ENSGAGP00000003257.1"/>
    </source>
</evidence>
<evidence type="ECO:0000259" key="5">
    <source>
        <dbReference type="PROSITE" id="PS50835"/>
    </source>
</evidence>
<dbReference type="Ensembl" id="ENSGAGT00000003755.1">
    <property type="protein sequence ID" value="ENSGAGP00000003257.1"/>
    <property type="gene ID" value="ENSGAGG00000002633.1"/>
</dbReference>
<feature type="chain" id="PRO_5019019692" description="Ig-like domain-containing protein" evidence="4">
    <location>
        <begin position="22"/>
        <end position="132"/>
    </location>
</feature>
<keyword evidence="1" id="KW-0391">Immunity</keyword>
<dbReference type="InterPro" id="IPR007110">
    <property type="entry name" value="Ig-like_dom"/>
</dbReference>
<dbReference type="InterPro" id="IPR003599">
    <property type="entry name" value="Ig_sub"/>
</dbReference>
<dbReference type="InterPro" id="IPR013783">
    <property type="entry name" value="Ig-like_fold"/>
</dbReference>
<dbReference type="InterPro" id="IPR013106">
    <property type="entry name" value="Ig_V-set"/>
</dbReference>
<protein>
    <recommendedName>
        <fullName evidence="5">Ig-like domain-containing protein</fullName>
    </recommendedName>
</protein>
<keyword evidence="2" id="KW-1064">Adaptive immunity</keyword>
<dbReference type="InterPro" id="IPR050199">
    <property type="entry name" value="IgHV"/>
</dbReference>
<proteinExistence type="predicted"/>
<keyword evidence="7" id="KW-1185">Reference proteome</keyword>
<dbReference type="GO" id="GO:0019814">
    <property type="term" value="C:immunoglobulin complex"/>
    <property type="evidence" value="ECO:0007669"/>
    <property type="project" value="UniProtKB-KW"/>
</dbReference>
<dbReference type="PANTHER" id="PTHR23266">
    <property type="entry name" value="IMMUNOGLOBULIN HEAVY CHAIN"/>
    <property type="match status" value="1"/>
</dbReference>
<name>A0A452GN15_9SAUR</name>
<dbReference type="GO" id="GO:0002250">
    <property type="term" value="P:adaptive immune response"/>
    <property type="evidence" value="ECO:0007669"/>
    <property type="project" value="UniProtKB-KW"/>
</dbReference>
<evidence type="ECO:0000313" key="7">
    <source>
        <dbReference type="Proteomes" id="UP000291020"/>
    </source>
</evidence>
<dbReference type="SMART" id="SM00406">
    <property type="entry name" value="IGv"/>
    <property type="match status" value="1"/>
</dbReference>
<dbReference type="PROSITE" id="PS50835">
    <property type="entry name" value="IG_LIKE"/>
    <property type="match status" value="1"/>
</dbReference>
<dbReference type="InterPro" id="IPR036179">
    <property type="entry name" value="Ig-like_dom_sf"/>
</dbReference>
<dbReference type="SUPFAM" id="SSF48726">
    <property type="entry name" value="Immunoglobulin"/>
    <property type="match status" value="1"/>
</dbReference>
<feature type="domain" description="Ig-like" evidence="5">
    <location>
        <begin position="5"/>
        <end position="130"/>
    </location>
</feature>
<reference evidence="6" key="2">
    <citation type="submission" date="2025-08" db="UniProtKB">
        <authorList>
            <consortium name="Ensembl"/>
        </authorList>
    </citation>
    <scope>IDENTIFICATION</scope>
</reference>
<keyword evidence="3" id="KW-1280">Immunoglobulin</keyword>
<accession>A0A452GN15</accession>
<dbReference type="Proteomes" id="UP000291020">
    <property type="component" value="Unassembled WGS sequence"/>
</dbReference>
<reference evidence="6" key="3">
    <citation type="submission" date="2025-09" db="UniProtKB">
        <authorList>
            <consortium name="Ensembl"/>
        </authorList>
    </citation>
    <scope>IDENTIFICATION</scope>
</reference>
<dbReference type="SMART" id="SM00409">
    <property type="entry name" value="IG"/>
    <property type="match status" value="1"/>
</dbReference>
<dbReference type="Pfam" id="PF07686">
    <property type="entry name" value="V-set"/>
    <property type="match status" value="1"/>
</dbReference>
<evidence type="ECO:0000256" key="2">
    <source>
        <dbReference type="ARBA" id="ARBA00023130"/>
    </source>
</evidence>